<evidence type="ECO:0000313" key="6">
    <source>
        <dbReference type="EMBL" id="QNB48043.1"/>
    </source>
</evidence>
<dbReference type="PROSITE" id="PS00105">
    <property type="entry name" value="AA_TRANSFER_CLASS_1"/>
    <property type="match status" value="1"/>
</dbReference>
<dbReference type="SUPFAM" id="SSF53383">
    <property type="entry name" value="PLP-dependent transferases"/>
    <property type="match status" value="1"/>
</dbReference>
<proteinExistence type="inferred from homology"/>
<dbReference type="OrthoDB" id="9803354at2"/>
<dbReference type="InterPro" id="IPR015421">
    <property type="entry name" value="PyrdxlP-dep_Trfase_major"/>
</dbReference>
<evidence type="ECO:0000256" key="3">
    <source>
        <dbReference type="ARBA" id="ARBA00022679"/>
    </source>
</evidence>
<dbReference type="PANTHER" id="PTHR42832:SF3">
    <property type="entry name" value="L-GLUTAMINE--4-(METHYLSULFANYL)-2-OXOBUTANOATE AMINOTRANSFERASE"/>
    <property type="match status" value="1"/>
</dbReference>
<keyword evidence="3 4" id="KW-0808">Transferase</keyword>
<evidence type="ECO:0000313" key="7">
    <source>
        <dbReference type="Proteomes" id="UP000515847"/>
    </source>
</evidence>
<feature type="domain" description="Aminotransferase class I/classII large" evidence="5">
    <location>
        <begin position="30"/>
        <end position="381"/>
    </location>
</feature>
<dbReference type="InterPro" id="IPR004839">
    <property type="entry name" value="Aminotransferase_I/II_large"/>
</dbReference>
<dbReference type="InterPro" id="IPR050881">
    <property type="entry name" value="LL-DAP_aminotransferase"/>
</dbReference>
<gene>
    <name evidence="6" type="ORF">BR63_18295</name>
</gene>
<organism evidence="6 7">
    <name type="scientific">Thermanaerosceptrum fracticalcis</name>
    <dbReference type="NCBI Taxonomy" id="1712410"/>
    <lineage>
        <taxon>Bacteria</taxon>
        <taxon>Bacillati</taxon>
        <taxon>Bacillota</taxon>
        <taxon>Clostridia</taxon>
        <taxon>Eubacteriales</taxon>
        <taxon>Peptococcaceae</taxon>
        <taxon>Thermanaerosceptrum</taxon>
    </lineage>
</organism>
<dbReference type="InterPro" id="IPR015424">
    <property type="entry name" value="PyrdxlP-dep_Trfase"/>
</dbReference>
<dbReference type="CDD" id="cd00609">
    <property type="entry name" value="AAT_like"/>
    <property type="match status" value="1"/>
</dbReference>
<dbReference type="AlphaFoldDB" id="A0A7G6E7I9"/>
<keyword evidence="7" id="KW-1185">Reference proteome</keyword>
<dbReference type="EC" id="2.6.1.-" evidence="4"/>
<reference evidence="6 7" key="1">
    <citation type="journal article" date="2019" name="Front. Microbiol.">
        <title>Thermoanaerosceptrum fracticalcis gen. nov. sp. nov., a Novel Fumarate-Fermenting Microorganism From a Deep Fractured Carbonate Aquifer of the US Great Basin.</title>
        <authorList>
            <person name="Hamilton-Brehm S.D."/>
            <person name="Stewart L.E."/>
            <person name="Zavarin M."/>
            <person name="Caldwell M."/>
            <person name="Lawson P.A."/>
            <person name="Onstott T.C."/>
            <person name="Grzymski J."/>
            <person name="Neveux I."/>
            <person name="Lollar B.S."/>
            <person name="Russell C.E."/>
            <person name="Moser D.P."/>
        </authorList>
    </citation>
    <scope>NUCLEOTIDE SEQUENCE [LARGE SCALE GENOMIC DNA]</scope>
    <source>
        <strain evidence="6 7">DRI-13</strain>
    </source>
</reference>
<dbReference type="Gene3D" id="3.40.640.10">
    <property type="entry name" value="Type I PLP-dependent aspartate aminotransferase-like (Major domain)"/>
    <property type="match status" value="1"/>
</dbReference>
<dbReference type="GO" id="GO:0008483">
    <property type="term" value="F:transaminase activity"/>
    <property type="evidence" value="ECO:0007669"/>
    <property type="project" value="UniProtKB-KW"/>
</dbReference>
<sequence>MIGASRLNKLQPGIFSKISEVKTQVLQSGKDVIDLSVGSPDMPPPPHVKKALIEAAENDKNYGYTLTEGIPSLKQTIANWYKTYYQVNLDPDKEILSLMGSQDGLAHIFWAAVDPGDIVLVPDPGYPIYQSGALLAGGILYPMPLREENNFLPDLSEIPQDICQKAKIMILNYPSNPLAATANKDFFAGVVSFARQHDIIVCHDFAYSELSYDGFKNVSFLEVPGAKEVGVEFHSISKTYNLAGCRLGFIVGNAAVIDALRLVKSNIDYGIFRPVQLAAVEALSGSQECVRANAKAYEHRRDVLVEELAKYGWKINKPKASMFAWAKLPSFFNSSEKFAMDLLREAGVAVVPGIAFGQCGEGYIRIGLVQEGEKIREAARRMGEFVTRHKP</sequence>
<dbReference type="InterPro" id="IPR015422">
    <property type="entry name" value="PyrdxlP-dep_Trfase_small"/>
</dbReference>
<evidence type="ECO:0000259" key="5">
    <source>
        <dbReference type="Pfam" id="PF00155"/>
    </source>
</evidence>
<dbReference type="Proteomes" id="UP000515847">
    <property type="component" value="Chromosome"/>
</dbReference>
<comment type="similarity">
    <text evidence="4">Belongs to the class-I pyridoxal-phosphate-dependent aminotransferase family.</text>
</comment>
<protein>
    <recommendedName>
        <fullName evidence="4">Aminotransferase</fullName>
        <ecNumber evidence="4">2.6.1.-</ecNumber>
    </recommendedName>
</protein>
<evidence type="ECO:0000256" key="4">
    <source>
        <dbReference type="RuleBase" id="RU000481"/>
    </source>
</evidence>
<dbReference type="PANTHER" id="PTHR42832">
    <property type="entry name" value="AMINO ACID AMINOTRANSFERASE"/>
    <property type="match status" value="1"/>
</dbReference>
<comment type="cofactor">
    <cofactor evidence="1 4">
        <name>pyridoxal 5'-phosphate</name>
        <dbReference type="ChEBI" id="CHEBI:597326"/>
    </cofactor>
</comment>
<dbReference type="Pfam" id="PF00155">
    <property type="entry name" value="Aminotran_1_2"/>
    <property type="match status" value="1"/>
</dbReference>
<dbReference type="GO" id="GO:0030170">
    <property type="term" value="F:pyridoxal phosphate binding"/>
    <property type="evidence" value="ECO:0007669"/>
    <property type="project" value="InterPro"/>
</dbReference>
<name>A0A7G6E7I9_THEFR</name>
<evidence type="ECO:0000256" key="1">
    <source>
        <dbReference type="ARBA" id="ARBA00001933"/>
    </source>
</evidence>
<dbReference type="EMBL" id="CP045798">
    <property type="protein sequence ID" value="QNB48043.1"/>
    <property type="molecule type" value="Genomic_DNA"/>
</dbReference>
<dbReference type="KEGG" id="tfr:BR63_18295"/>
<dbReference type="Gene3D" id="3.90.1150.10">
    <property type="entry name" value="Aspartate Aminotransferase, domain 1"/>
    <property type="match status" value="1"/>
</dbReference>
<accession>A0A7G6E7I9</accession>
<dbReference type="InterPro" id="IPR004838">
    <property type="entry name" value="NHTrfase_class1_PyrdxlP-BS"/>
</dbReference>
<evidence type="ECO:0000256" key="2">
    <source>
        <dbReference type="ARBA" id="ARBA00022576"/>
    </source>
</evidence>
<dbReference type="RefSeq" id="WP_034420477.1">
    <property type="nucleotide sequence ID" value="NZ_CP045798.1"/>
</dbReference>
<keyword evidence="2 4" id="KW-0032">Aminotransferase</keyword>